<dbReference type="InterPro" id="IPR050796">
    <property type="entry name" value="SCF_F-box_component"/>
</dbReference>
<dbReference type="SMART" id="SM00256">
    <property type="entry name" value="FBOX"/>
    <property type="match status" value="1"/>
</dbReference>
<dbReference type="Gene3D" id="1.20.1280.50">
    <property type="match status" value="1"/>
</dbReference>
<dbReference type="SUPFAM" id="SSF81383">
    <property type="entry name" value="F-box domain"/>
    <property type="match status" value="1"/>
</dbReference>
<dbReference type="Pfam" id="PF08268">
    <property type="entry name" value="FBA_3"/>
    <property type="match status" value="1"/>
</dbReference>
<dbReference type="PROSITE" id="PS50181">
    <property type="entry name" value="FBOX"/>
    <property type="match status" value="1"/>
</dbReference>
<dbReference type="EMBL" id="JADFTS010000003">
    <property type="protein sequence ID" value="KAF9613684.1"/>
    <property type="molecule type" value="Genomic_DNA"/>
</dbReference>
<dbReference type="CDD" id="cd22157">
    <property type="entry name" value="F-box_AtFBW1-like"/>
    <property type="match status" value="1"/>
</dbReference>
<proteinExistence type="predicted"/>
<evidence type="ECO:0000313" key="3">
    <source>
        <dbReference type="Proteomes" id="UP000631114"/>
    </source>
</evidence>
<dbReference type="Pfam" id="PF00646">
    <property type="entry name" value="F-box"/>
    <property type="match status" value="1"/>
</dbReference>
<dbReference type="OrthoDB" id="5319261at2759"/>
<dbReference type="AlphaFoldDB" id="A0A835IBC5"/>
<dbReference type="Proteomes" id="UP000631114">
    <property type="component" value="Unassembled WGS sequence"/>
</dbReference>
<dbReference type="InterPro" id="IPR013187">
    <property type="entry name" value="F-box-assoc_dom_typ3"/>
</dbReference>
<evidence type="ECO:0000313" key="2">
    <source>
        <dbReference type="EMBL" id="KAF9613684.1"/>
    </source>
</evidence>
<dbReference type="InterPro" id="IPR001810">
    <property type="entry name" value="F-box_dom"/>
</dbReference>
<dbReference type="NCBIfam" id="TIGR01640">
    <property type="entry name" value="F_box_assoc_1"/>
    <property type="match status" value="1"/>
</dbReference>
<dbReference type="PANTHER" id="PTHR31672">
    <property type="entry name" value="BNACNNG10540D PROTEIN"/>
    <property type="match status" value="1"/>
</dbReference>
<accession>A0A835IBC5</accession>
<gene>
    <name evidence="2" type="ORF">IFM89_010126</name>
</gene>
<protein>
    <recommendedName>
        <fullName evidence="1">F-box domain-containing protein</fullName>
    </recommendedName>
</protein>
<organism evidence="2 3">
    <name type="scientific">Coptis chinensis</name>
    <dbReference type="NCBI Taxonomy" id="261450"/>
    <lineage>
        <taxon>Eukaryota</taxon>
        <taxon>Viridiplantae</taxon>
        <taxon>Streptophyta</taxon>
        <taxon>Embryophyta</taxon>
        <taxon>Tracheophyta</taxon>
        <taxon>Spermatophyta</taxon>
        <taxon>Magnoliopsida</taxon>
        <taxon>Ranunculales</taxon>
        <taxon>Ranunculaceae</taxon>
        <taxon>Coptidoideae</taxon>
        <taxon>Coptis</taxon>
    </lineage>
</organism>
<dbReference type="PANTHER" id="PTHR31672:SF13">
    <property type="entry name" value="F-BOX PROTEIN CPR30-LIKE"/>
    <property type="match status" value="1"/>
</dbReference>
<dbReference type="InterPro" id="IPR036047">
    <property type="entry name" value="F-box-like_dom_sf"/>
</dbReference>
<dbReference type="InterPro" id="IPR017451">
    <property type="entry name" value="F-box-assoc_interact_dom"/>
</dbReference>
<feature type="domain" description="F-box" evidence="1">
    <location>
        <begin position="1"/>
        <end position="43"/>
    </location>
</feature>
<evidence type="ECO:0000259" key="1">
    <source>
        <dbReference type="PROSITE" id="PS50181"/>
    </source>
</evidence>
<keyword evidence="3" id="KW-1185">Reference proteome</keyword>
<reference evidence="2 3" key="1">
    <citation type="submission" date="2020-10" db="EMBL/GenBank/DDBJ databases">
        <title>The Coptis chinensis genome and diversification of protoberbering-type alkaloids.</title>
        <authorList>
            <person name="Wang B."/>
            <person name="Shu S."/>
            <person name="Song C."/>
            <person name="Liu Y."/>
        </authorList>
    </citation>
    <scope>NUCLEOTIDE SEQUENCE [LARGE SCALE GENOMIC DNA]</scope>
    <source>
        <strain evidence="2">HL-2020</strain>
        <tissue evidence="2">Leaf</tissue>
    </source>
</reference>
<sequence length="365" mass="41474">MNKLPRDIVHDIFSRLPIRCLCLSRCVCKNWYNTISSPSFTTLQIKIASNENNHHFLLNHKNSLVGRSDSHQLYFVENDEDLDANGLRKPIKVDIPFFNASNMSDLIVMGSCNGLLCVSNVDWRCGVQSGRRYKNLSTLPSNPIYIFNPVTLEQLPLPMFIYPECMKIEEFSFGFGFDVVKQQYKAVLVMFYKYDVMSDYVENEVQVCTMGNTTWSREIGGVLDILINAYLSLSYVFVDGSLHWIVMKDPDSPTCRSVIVSFQLGVEEFTTISTPKSIVMNQEGREWSEILGQAICYTEEFGVKSRSLDVDEIHAPGCNSIEVVPIVASFISIKSACGMARHTEKLPLRQVEVKDHHRKFGCCLQ</sequence>
<name>A0A835IBC5_9MAGN</name>
<comment type="caution">
    <text evidence="2">The sequence shown here is derived from an EMBL/GenBank/DDBJ whole genome shotgun (WGS) entry which is preliminary data.</text>
</comment>